<dbReference type="PANTHER" id="PTHR11239:SF14">
    <property type="entry name" value="DNA-DIRECTED RNA POLYMERASE I SUBUNIT RPA12"/>
    <property type="match status" value="1"/>
</dbReference>
<evidence type="ECO:0000256" key="1">
    <source>
        <dbReference type="ARBA" id="ARBA00022723"/>
    </source>
</evidence>
<dbReference type="Pfam" id="PF01096">
    <property type="entry name" value="Zn_ribbon_TFIIS"/>
    <property type="match status" value="1"/>
</dbReference>
<dbReference type="GO" id="GO:0003899">
    <property type="term" value="F:DNA-directed RNA polymerase activity"/>
    <property type="evidence" value="ECO:0007669"/>
    <property type="project" value="InterPro"/>
</dbReference>
<keyword evidence="3 5" id="KW-0862">Zinc</keyword>
<feature type="binding site" evidence="5">
    <location>
        <position position="152"/>
    </location>
    <ligand>
        <name>Zn(2+)</name>
        <dbReference type="ChEBI" id="CHEBI:29105"/>
        <label>2</label>
    </ligand>
</feature>
<organism evidence="9 10">
    <name type="scientific">Trypanosoma theileri</name>
    <dbReference type="NCBI Taxonomy" id="67003"/>
    <lineage>
        <taxon>Eukaryota</taxon>
        <taxon>Discoba</taxon>
        <taxon>Euglenozoa</taxon>
        <taxon>Kinetoplastea</taxon>
        <taxon>Metakinetoplastina</taxon>
        <taxon>Trypanosomatida</taxon>
        <taxon>Trypanosomatidae</taxon>
        <taxon>Trypanosoma</taxon>
    </lineage>
</organism>
<dbReference type="PIRSF" id="PIRSF005586">
    <property type="entry name" value="RNApol_RpoM"/>
    <property type="match status" value="1"/>
</dbReference>
<sequence length="160" mass="17884">MSTFTSARALALGSTYCAVCGQWVSQQNNNPHSSTNWCQHCGSMQTSEPGNHHHHHYYDNAYMFEASNNTSAALLFTPAEIRAAQEEVIARRKKINAAEGGETTVGITQVDNRVLEEAFCENCGVHRQCKVFARQTRSADEGQTIFYQCTKCQSEWQLNS</sequence>
<dbReference type="OrthoDB" id="10056816at2759"/>
<feature type="binding site" evidence="5">
    <location>
        <position position="123"/>
    </location>
    <ligand>
        <name>Zn(2+)</name>
        <dbReference type="ChEBI" id="CHEBI:29105"/>
        <label>2</label>
    </ligand>
</feature>
<dbReference type="GO" id="GO:0003676">
    <property type="term" value="F:nucleic acid binding"/>
    <property type="evidence" value="ECO:0007669"/>
    <property type="project" value="InterPro"/>
</dbReference>
<dbReference type="EMBL" id="NBCO01000006">
    <property type="protein sequence ID" value="ORC91367.1"/>
    <property type="molecule type" value="Genomic_DNA"/>
</dbReference>
<evidence type="ECO:0000256" key="3">
    <source>
        <dbReference type="ARBA" id="ARBA00022833"/>
    </source>
</evidence>
<feature type="binding site" evidence="5">
    <location>
        <position position="20"/>
    </location>
    <ligand>
        <name>Zn(2+)</name>
        <dbReference type="ChEBI" id="CHEBI:29105"/>
        <label>1</label>
    </ligand>
</feature>
<keyword evidence="10" id="KW-1185">Reference proteome</keyword>
<evidence type="ECO:0000256" key="7">
    <source>
        <dbReference type="SAM" id="SignalP"/>
    </source>
</evidence>
<dbReference type="GO" id="GO:0006363">
    <property type="term" value="P:termination of RNA polymerase I transcription"/>
    <property type="evidence" value="ECO:0007669"/>
    <property type="project" value="TreeGrafter"/>
</dbReference>
<keyword evidence="1 5" id="KW-0479">Metal-binding</keyword>
<keyword evidence="2 6" id="KW-0863">Zinc-finger</keyword>
<keyword evidence="7" id="KW-0732">Signal</keyword>
<dbReference type="GO" id="GO:0005736">
    <property type="term" value="C:RNA polymerase I complex"/>
    <property type="evidence" value="ECO:0007669"/>
    <property type="project" value="TreeGrafter"/>
</dbReference>
<evidence type="ECO:0000313" key="10">
    <source>
        <dbReference type="Proteomes" id="UP000192257"/>
    </source>
</evidence>
<feature type="binding site" evidence="5">
    <location>
        <position position="38"/>
    </location>
    <ligand>
        <name>Zn(2+)</name>
        <dbReference type="ChEBI" id="CHEBI:29105"/>
        <label>1</label>
    </ligand>
</feature>
<evidence type="ECO:0000259" key="8">
    <source>
        <dbReference type="PROSITE" id="PS51133"/>
    </source>
</evidence>
<comment type="similarity">
    <text evidence="4">Belongs to the archaeal rpoM/eukaryotic RPA12/RPB9/RPC11 RNA polymerase family.</text>
</comment>
<evidence type="ECO:0000256" key="4">
    <source>
        <dbReference type="PIRNR" id="PIRNR005586"/>
    </source>
</evidence>
<keyword evidence="4" id="KW-0539">Nucleus</keyword>
<accession>A0A1X0P371</accession>
<comment type="subcellular location">
    <subcellularLocation>
        <location evidence="4">Nucleus</location>
    </subcellularLocation>
</comment>
<dbReference type="InterPro" id="IPR012164">
    <property type="entry name" value="Rpa12/Rpb9/Rpc10/TFS"/>
</dbReference>
<keyword evidence="4 9" id="KW-0240">DNA-directed RNA polymerase</keyword>
<name>A0A1X0P371_9TRYP</name>
<reference evidence="9 10" key="1">
    <citation type="submission" date="2017-03" db="EMBL/GenBank/DDBJ databases">
        <title>An alternative strategy for trypanosome survival in the mammalian bloodstream revealed through genome and transcriptome analysis of the ubiquitous bovine parasite Trypanosoma (Megatrypanum) theileri.</title>
        <authorList>
            <person name="Kelly S."/>
            <person name="Ivens A."/>
            <person name="Mott A."/>
            <person name="O'Neill E."/>
            <person name="Emms D."/>
            <person name="Macleod O."/>
            <person name="Voorheis P."/>
            <person name="Matthews J."/>
            <person name="Matthews K."/>
            <person name="Carrington M."/>
        </authorList>
    </citation>
    <scope>NUCLEOTIDE SEQUENCE [LARGE SCALE GENOMIC DNA]</scope>
    <source>
        <strain evidence="9">Edinburgh</strain>
    </source>
</reference>
<evidence type="ECO:0000313" key="9">
    <source>
        <dbReference type="EMBL" id="ORC91367.1"/>
    </source>
</evidence>
<dbReference type="VEuPathDB" id="TriTrypDB:TM35_000063720"/>
<dbReference type="GO" id="GO:0008270">
    <property type="term" value="F:zinc ion binding"/>
    <property type="evidence" value="ECO:0007669"/>
    <property type="project" value="UniProtKB-KW"/>
</dbReference>
<comment type="caution">
    <text evidence="9">The sequence shown here is derived from an EMBL/GenBank/DDBJ whole genome shotgun (WGS) entry which is preliminary data.</text>
</comment>
<dbReference type="AlphaFoldDB" id="A0A1X0P371"/>
<feature type="domain" description="TFIIS-type" evidence="8">
    <location>
        <begin position="116"/>
        <end position="157"/>
    </location>
</feature>
<gene>
    <name evidence="9" type="ORF">TM35_000063720</name>
</gene>
<feature type="zinc finger region" description="C4-type" evidence="6">
    <location>
        <begin position="17"/>
        <end position="41"/>
    </location>
</feature>
<feature type="chain" id="PRO_5012213661" description="DNA-directed RNA polymerase subunit" evidence="7">
    <location>
        <begin position="22"/>
        <end position="160"/>
    </location>
</feature>
<dbReference type="PANTHER" id="PTHR11239">
    <property type="entry name" value="DNA-DIRECTED RNA POLYMERASE"/>
    <property type="match status" value="1"/>
</dbReference>
<protein>
    <recommendedName>
        <fullName evidence="4">DNA-directed RNA polymerase subunit</fullName>
    </recommendedName>
</protein>
<evidence type="ECO:0000256" key="5">
    <source>
        <dbReference type="PIRSR" id="PIRSR005586-1"/>
    </source>
</evidence>
<feature type="binding site" evidence="5">
    <location>
        <position position="17"/>
    </location>
    <ligand>
        <name>Zn(2+)</name>
        <dbReference type="ChEBI" id="CHEBI:29105"/>
        <label>1</label>
    </ligand>
</feature>
<dbReference type="RefSeq" id="XP_028885433.1">
    <property type="nucleotide sequence ID" value="XM_029023409.1"/>
</dbReference>
<dbReference type="GeneID" id="39983189"/>
<feature type="binding site" evidence="5">
    <location>
        <position position="120"/>
    </location>
    <ligand>
        <name>Zn(2+)</name>
        <dbReference type="ChEBI" id="CHEBI:29105"/>
        <label>2</label>
    </ligand>
</feature>
<dbReference type="Gene3D" id="2.20.25.10">
    <property type="match status" value="1"/>
</dbReference>
<dbReference type="Proteomes" id="UP000192257">
    <property type="component" value="Unassembled WGS sequence"/>
</dbReference>
<keyword evidence="4" id="KW-0804">Transcription</keyword>
<feature type="binding site" evidence="5">
    <location>
        <position position="149"/>
    </location>
    <ligand>
        <name>Zn(2+)</name>
        <dbReference type="ChEBI" id="CHEBI:29105"/>
        <label>2</label>
    </ligand>
</feature>
<dbReference type="SUPFAM" id="SSF57783">
    <property type="entry name" value="Zinc beta-ribbon"/>
    <property type="match status" value="1"/>
</dbReference>
<evidence type="ECO:0000256" key="6">
    <source>
        <dbReference type="PIRSR" id="PIRSR005586-2"/>
    </source>
</evidence>
<feature type="signal peptide" evidence="7">
    <location>
        <begin position="1"/>
        <end position="21"/>
    </location>
</feature>
<comment type="function">
    <text evidence="4">DNA-dependent RNA polymerase catalyzes the transcription of DNA into RNA using the four ribonucleoside triphosphates as substrates.</text>
</comment>
<proteinExistence type="inferred from homology"/>
<dbReference type="InterPro" id="IPR001222">
    <property type="entry name" value="Znf_TFIIS"/>
</dbReference>
<feature type="binding site" evidence="5">
    <location>
        <position position="41"/>
    </location>
    <ligand>
        <name>Zn(2+)</name>
        <dbReference type="ChEBI" id="CHEBI:29105"/>
        <label>1</label>
    </ligand>
</feature>
<dbReference type="SMART" id="SM00440">
    <property type="entry name" value="ZnF_C2C2"/>
    <property type="match status" value="1"/>
</dbReference>
<dbReference type="PROSITE" id="PS51133">
    <property type="entry name" value="ZF_TFIIS_2"/>
    <property type="match status" value="1"/>
</dbReference>
<evidence type="ECO:0000256" key="2">
    <source>
        <dbReference type="ARBA" id="ARBA00022771"/>
    </source>
</evidence>